<dbReference type="AlphaFoldDB" id="A0A6M2EKK9"/>
<name>A0A6M2EKK9_9ROSI</name>
<dbReference type="EMBL" id="GILB01005574">
    <property type="protein sequence ID" value="NUU85907.1"/>
    <property type="molecule type" value="Transcribed_RNA"/>
</dbReference>
<dbReference type="Pfam" id="PF13968">
    <property type="entry name" value="DUF4220"/>
    <property type="match status" value="1"/>
</dbReference>
<feature type="domain" description="DUF4220" evidence="1">
    <location>
        <begin position="3"/>
        <end position="139"/>
    </location>
</feature>
<proteinExistence type="predicted"/>
<protein>
    <recommendedName>
        <fullName evidence="1">DUF4220 domain-containing protein</fullName>
    </recommendedName>
</protein>
<organism evidence="2">
    <name type="scientific">Populus davidiana</name>
    <dbReference type="NCBI Taxonomy" id="266767"/>
    <lineage>
        <taxon>Eukaryota</taxon>
        <taxon>Viridiplantae</taxon>
        <taxon>Streptophyta</taxon>
        <taxon>Embryophyta</taxon>
        <taxon>Tracheophyta</taxon>
        <taxon>Spermatophyta</taxon>
        <taxon>Magnoliopsida</taxon>
        <taxon>eudicotyledons</taxon>
        <taxon>Gunneridae</taxon>
        <taxon>Pentapetalae</taxon>
        <taxon>rosids</taxon>
        <taxon>fabids</taxon>
        <taxon>Malpighiales</taxon>
        <taxon>Salicaceae</taxon>
        <taxon>Saliceae</taxon>
        <taxon>Populus</taxon>
    </lineage>
</organism>
<dbReference type="InterPro" id="IPR025315">
    <property type="entry name" value="DUF4220"/>
</dbReference>
<dbReference type="PANTHER" id="PTHR31325">
    <property type="entry name" value="OS01G0798800 PROTEIN-RELATED"/>
    <property type="match status" value="1"/>
</dbReference>
<accession>A0A6M2EKK9</accession>
<evidence type="ECO:0000259" key="1">
    <source>
        <dbReference type="Pfam" id="PF13968"/>
    </source>
</evidence>
<evidence type="ECO:0000313" key="2">
    <source>
        <dbReference type="EMBL" id="NUU85907.1"/>
    </source>
</evidence>
<sequence>MLVAIPVFISGIIKYGERISAFRLIASSQTFEHYTDNQLLFHPRFCSRTSLPNLHSTTAYEDRYLYEARLLFRMLFTNSVLGIDDHKITYDLISKKNTRLRRLKLIEVQVGIIMYDLHYSKARKVSFPLIILHVLSPSYPLFLH</sequence>
<reference evidence="2" key="1">
    <citation type="submission" date="2020-03" db="EMBL/GenBank/DDBJ databases">
        <authorList>
            <person name="Zhang R."/>
        </authorList>
    </citation>
    <scope>NUCLEOTIDE SEQUENCE</scope>
</reference>